<dbReference type="GO" id="GO:0005507">
    <property type="term" value="F:copper ion binding"/>
    <property type="evidence" value="ECO:0007669"/>
    <property type="project" value="InterPro"/>
</dbReference>
<dbReference type="FunFam" id="2.60.40.420:FF:000053">
    <property type="entry name" value="Laccase"/>
    <property type="match status" value="1"/>
</dbReference>
<dbReference type="InterPro" id="IPR008972">
    <property type="entry name" value="Cupredoxin"/>
</dbReference>
<feature type="domain" description="Plastocyanin-like" evidence="15">
    <location>
        <begin position="164"/>
        <end position="315"/>
    </location>
</feature>
<name>A0A5B6UC08_9ROSI</name>
<keyword evidence="9 14" id="KW-0677">Repeat</keyword>
<dbReference type="InterPro" id="IPR033138">
    <property type="entry name" value="Cu_oxidase_CS"/>
</dbReference>
<comment type="function">
    <text evidence="14">Lignin degradation and detoxification of lignin-derived products.</text>
</comment>
<dbReference type="InterPro" id="IPR045087">
    <property type="entry name" value="Cu-oxidase_fam"/>
</dbReference>
<organism evidence="18 19">
    <name type="scientific">Gossypium australe</name>
    <dbReference type="NCBI Taxonomy" id="47621"/>
    <lineage>
        <taxon>Eukaryota</taxon>
        <taxon>Viridiplantae</taxon>
        <taxon>Streptophyta</taxon>
        <taxon>Embryophyta</taxon>
        <taxon>Tracheophyta</taxon>
        <taxon>Spermatophyta</taxon>
        <taxon>Magnoliopsida</taxon>
        <taxon>eudicotyledons</taxon>
        <taxon>Gunneridae</taxon>
        <taxon>Pentapetalae</taxon>
        <taxon>rosids</taxon>
        <taxon>malvids</taxon>
        <taxon>Malvales</taxon>
        <taxon>Malvaceae</taxon>
        <taxon>Malvoideae</taxon>
        <taxon>Gossypium</taxon>
    </lineage>
</organism>
<comment type="subcellular location">
    <subcellularLocation>
        <location evidence="2 14">Secreted</location>
        <location evidence="2 14">Extracellular space</location>
        <location evidence="2 14">Apoplast</location>
    </subcellularLocation>
</comment>
<evidence type="ECO:0000256" key="3">
    <source>
        <dbReference type="ARBA" id="ARBA00010609"/>
    </source>
</evidence>
<dbReference type="Pfam" id="PF07731">
    <property type="entry name" value="Cu-oxidase_2"/>
    <property type="match status" value="1"/>
</dbReference>
<dbReference type="InterPro" id="IPR011707">
    <property type="entry name" value="Cu-oxidase-like_N"/>
</dbReference>
<evidence type="ECO:0000256" key="10">
    <source>
        <dbReference type="ARBA" id="ARBA00023002"/>
    </source>
</evidence>
<evidence type="ECO:0000256" key="5">
    <source>
        <dbReference type="ARBA" id="ARBA00022523"/>
    </source>
</evidence>
<dbReference type="EC" id="1.10.3.2" evidence="4 14"/>
<dbReference type="PROSITE" id="PS00079">
    <property type="entry name" value="MULTICOPPER_OXIDASE1"/>
    <property type="match status" value="1"/>
</dbReference>
<accession>A0A5B6UC08</accession>
<comment type="similarity">
    <text evidence="3 14">Belongs to the multicopper oxidase family.</text>
</comment>
<dbReference type="Proteomes" id="UP000325315">
    <property type="component" value="Unassembled WGS sequence"/>
</dbReference>
<dbReference type="CDD" id="cd13875">
    <property type="entry name" value="CuRO_2_LCC_plant"/>
    <property type="match status" value="1"/>
</dbReference>
<dbReference type="InterPro" id="IPR034288">
    <property type="entry name" value="CuRO_1_LCC"/>
</dbReference>
<dbReference type="FunFam" id="2.60.40.420:FF:000062">
    <property type="entry name" value="Laccase"/>
    <property type="match status" value="1"/>
</dbReference>
<dbReference type="PANTHER" id="PTHR11709:SF474">
    <property type="entry name" value="LACCASE"/>
    <property type="match status" value="1"/>
</dbReference>
<keyword evidence="5 14" id="KW-0052">Apoplast</keyword>
<dbReference type="Gene3D" id="2.60.40.420">
    <property type="entry name" value="Cupredoxins - blue copper proteins"/>
    <property type="match status" value="3"/>
</dbReference>
<dbReference type="GO" id="GO:0048046">
    <property type="term" value="C:apoplast"/>
    <property type="evidence" value="ECO:0007669"/>
    <property type="project" value="UniProtKB-SubCell"/>
</dbReference>
<dbReference type="InterPro" id="IPR001117">
    <property type="entry name" value="Cu-oxidase_2nd"/>
</dbReference>
<keyword evidence="11 14" id="KW-0186">Copper</keyword>
<comment type="cofactor">
    <cofactor evidence="14">
        <name>Cu cation</name>
        <dbReference type="ChEBI" id="CHEBI:23378"/>
    </cofactor>
    <text evidence="14">Binds 4 Cu cations per monomer.</text>
</comment>
<evidence type="ECO:0000256" key="7">
    <source>
        <dbReference type="ARBA" id="ARBA00022723"/>
    </source>
</evidence>
<keyword evidence="8" id="KW-0732">Signal</keyword>
<evidence type="ECO:0000256" key="8">
    <source>
        <dbReference type="ARBA" id="ARBA00022729"/>
    </source>
</evidence>
<dbReference type="NCBIfam" id="TIGR03389">
    <property type="entry name" value="laccase"/>
    <property type="match status" value="1"/>
</dbReference>
<dbReference type="InterPro" id="IPR034285">
    <property type="entry name" value="CuRO_2_LCC"/>
</dbReference>
<dbReference type="GO" id="GO:0046274">
    <property type="term" value="P:lignin catabolic process"/>
    <property type="evidence" value="ECO:0007669"/>
    <property type="project" value="UniProtKB-KW"/>
</dbReference>
<dbReference type="FunFam" id="2.60.40.420:FF:000049">
    <property type="entry name" value="Laccase"/>
    <property type="match status" value="1"/>
</dbReference>
<keyword evidence="7 14" id="KW-0479">Metal-binding</keyword>
<evidence type="ECO:0000259" key="16">
    <source>
        <dbReference type="Pfam" id="PF07731"/>
    </source>
</evidence>
<evidence type="ECO:0000256" key="9">
    <source>
        <dbReference type="ARBA" id="ARBA00022737"/>
    </source>
</evidence>
<evidence type="ECO:0000256" key="2">
    <source>
        <dbReference type="ARBA" id="ARBA00004271"/>
    </source>
</evidence>
<dbReference type="InterPro" id="IPR002355">
    <property type="entry name" value="Cu_oxidase_Cu_BS"/>
</dbReference>
<comment type="catalytic activity">
    <reaction evidence="1 14">
        <text>4 hydroquinone + O2 = 4 benzosemiquinone + 2 H2O</text>
        <dbReference type="Rhea" id="RHEA:11276"/>
        <dbReference type="ChEBI" id="CHEBI:15377"/>
        <dbReference type="ChEBI" id="CHEBI:15379"/>
        <dbReference type="ChEBI" id="CHEBI:17594"/>
        <dbReference type="ChEBI" id="CHEBI:17977"/>
        <dbReference type="EC" id="1.10.3.2"/>
    </reaction>
</comment>
<dbReference type="SUPFAM" id="SSF49503">
    <property type="entry name" value="Cupredoxins"/>
    <property type="match status" value="3"/>
</dbReference>
<comment type="caution">
    <text evidence="18">The sequence shown here is derived from an EMBL/GenBank/DDBJ whole genome shotgun (WGS) entry which is preliminary data.</text>
</comment>
<evidence type="ECO:0000256" key="11">
    <source>
        <dbReference type="ARBA" id="ARBA00023008"/>
    </source>
</evidence>
<dbReference type="GO" id="GO:0052716">
    <property type="term" value="F:hydroquinone:oxygen oxidoreductase activity"/>
    <property type="evidence" value="ECO:0007669"/>
    <property type="project" value="UniProtKB-EC"/>
</dbReference>
<evidence type="ECO:0000313" key="18">
    <source>
        <dbReference type="EMBL" id="KAA3454084.1"/>
    </source>
</evidence>
<keyword evidence="19" id="KW-1185">Reference proteome</keyword>
<feature type="domain" description="Plastocyanin-like" evidence="16">
    <location>
        <begin position="428"/>
        <end position="558"/>
    </location>
</feature>
<dbReference type="PROSITE" id="PS00080">
    <property type="entry name" value="MULTICOPPER_OXIDASE2"/>
    <property type="match status" value="1"/>
</dbReference>
<dbReference type="InterPro" id="IPR011706">
    <property type="entry name" value="Cu-oxidase_C"/>
</dbReference>
<dbReference type="OrthoDB" id="2121828at2759"/>
<evidence type="ECO:0000313" key="19">
    <source>
        <dbReference type="Proteomes" id="UP000325315"/>
    </source>
</evidence>
<dbReference type="CDD" id="cd13897">
    <property type="entry name" value="CuRO_3_LCC_plant"/>
    <property type="match status" value="1"/>
</dbReference>
<evidence type="ECO:0000256" key="6">
    <source>
        <dbReference type="ARBA" id="ARBA00022525"/>
    </source>
</evidence>
<proteinExistence type="inferred from homology"/>
<evidence type="ECO:0000256" key="4">
    <source>
        <dbReference type="ARBA" id="ARBA00012297"/>
    </source>
</evidence>
<keyword evidence="12" id="KW-0325">Glycoprotein</keyword>
<evidence type="ECO:0000256" key="1">
    <source>
        <dbReference type="ARBA" id="ARBA00000349"/>
    </source>
</evidence>
<dbReference type="CDD" id="cd13849">
    <property type="entry name" value="CuRO_1_LCC_plant"/>
    <property type="match status" value="1"/>
</dbReference>
<evidence type="ECO:0000256" key="14">
    <source>
        <dbReference type="RuleBase" id="RU361119"/>
    </source>
</evidence>
<dbReference type="Pfam" id="PF07732">
    <property type="entry name" value="Cu-oxidase_3"/>
    <property type="match status" value="1"/>
</dbReference>
<dbReference type="Pfam" id="PF00394">
    <property type="entry name" value="Cu-oxidase"/>
    <property type="match status" value="1"/>
</dbReference>
<evidence type="ECO:0000256" key="13">
    <source>
        <dbReference type="ARBA" id="ARBA00023185"/>
    </source>
</evidence>
<evidence type="ECO:0000256" key="12">
    <source>
        <dbReference type="ARBA" id="ARBA00023180"/>
    </source>
</evidence>
<evidence type="ECO:0000259" key="17">
    <source>
        <dbReference type="Pfam" id="PF07732"/>
    </source>
</evidence>
<protein>
    <recommendedName>
        <fullName evidence="4 14">Laccase</fullName>
        <ecNumber evidence="4 14">1.10.3.2</ecNumber>
    </recommendedName>
    <alternativeName>
        <fullName evidence="14">Benzenediol:oxygen oxidoreductase</fullName>
    </alternativeName>
    <alternativeName>
        <fullName evidence="14">Diphenol oxidase</fullName>
    </alternativeName>
    <alternativeName>
        <fullName evidence="14">Urishiol oxidase</fullName>
    </alternativeName>
</protein>
<feature type="domain" description="Plastocyanin-like" evidence="17">
    <location>
        <begin position="38"/>
        <end position="151"/>
    </location>
</feature>
<gene>
    <name evidence="18" type="ORF">EPI10_010043</name>
</gene>
<dbReference type="AlphaFoldDB" id="A0A5B6UC08"/>
<dbReference type="InterPro" id="IPR034289">
    <property type="entry name" value="CuRO_3_LCC"/>
</dbReference>
<sequence>MGVSLLSSPAFLVFFSFFTFCLLVDPVLGITRHYKFDVKLHNVTRLCHTRSIVSVNGQFPGPRIVAREGDQLLIKVVNHVPNNVSIHWHGIRQLRSGWADGPAYVTQCPIQTGQSYVYNFTIVGQRGTLFWHAHISWLRATLYGPIVILPKRGVPYPFAKPYMEVPIVFGEWFNADPEAVISQALQTGGGPNVSDAYTINGLPGPLYNCSSKDTFKLKVKPGKTYLLRLINAALNDELFFSIANHTLTVVDVDAIYVTPFETETLLITPGQTTNVILKTKPSYPNAIFFMTARPYVTGQGTFDNSTVAGILEYESPPNSLHSSKMFPLFKPILPALNDTSFATNFASKLRSLASAQYPANVPQKVDKHFFFTVGLGTSPCQHNQTCQGPNGTKFAASVNNISFTMPTTALLQAHFFGQSNGVYTPDFPSSPIIPFNYTGTPPNNTMVINGTRVVVLPFNTSVELVMQDTNILGAESHPLHLHGFNFFVVGQGFGNFDPNKDPAKFNLIDPIERNTVGVPSGGWVAIRFLADNPGVWFMHCHLEVHTSWGLKMAWIVLDGELPNQKLLPPPADLPKC</sequence>
<reference evidence="19" key="1">
    <citation type="journal article" date="2019" name="Plant Biotechnol. J.">
        <title>Genome sequencing of the Australian wild diploid species Gossypium australe highlights disease resistance and delayed gland morphogenesis.</title>
        <authorList>
            <person name="Cai Y."/>
            <person name="Cai X."/>
            <person name="Wang Q."/>
            <person name="Wang P."/>
            <person name="Zhang Y."/>
            <person name="Cai C."/>
            <person name="Xu Y."/>
            <person name="Wang K."/>
            <person name="Zhou Z."/>
            <person name="Wang C."/>
            <person name="Geng S."/>
            <person name="Li B."/>
            <person name="Dong Q."/>
            <person name="Hou Y."/>
            <person name="Wang H."/>
            <person name="Ai P."/>
            <person name="Liu Z."/>
            <person name="Yi F."/>
            <person name="Sun M."/>
            <person name="An G."/>
            <person name="Cheng J."/>
            <person name="Zhang Y."/>
            <person name="Shi Q."/>
            <person name="Xie Y."/>
            <person name="Shi X."/>
            <person name="Chang Y."/>
            <person name="Huang F."/>
            <person name="Chen Y."/>
            <person name="Hong S."/>
            <person name="Mi L."/>
            <person name="Sun Q."/>
            <person name="Zhang L."/>
            <person name="Zhou B."/>
            <person name="Peng R."/>
            <person name="Zhang X."/>
            <person name="Liu F."/>
        </authorList>
    </citation>
    <scope>NUCLEOTIDE SEQUENCE [LARGE SCALE GENOMIC DNA]</scope>
    <source>
        <strain evidence="19">cv. PA1801</strain>
    </source>
</reference>
<keyword evidence="10 14" id="KW-0560">Oxidoreductase</keyword>
<keyword evidence="13 14" id="KW-0439">Lignin degradation</keyword>
<keyword evidence="6 14" id="KW-0964">Secreted</keyword>
<dbReference type="InterPro" id="IPR017761">
    <property type="entry name" value="Laccase"/>
</dbReference>
<dbReference type="PANTHER" id="PTHR11709">
    <property type="entry name" value="MULTI-COPPER OXIDASE"/>
    <property type="match status" value="1"/>
</dbReference>
<dbReference type="EMBL" id="SMMG02000013">
    <property type="protein sequence ID" value="KAA3454084.1"/>
    <property type="molecule type" value="Genomic_DNA"/>
</dbReference>
<evidence type="ECO:0000259" key="15">
    <source>
        <dbReference type="Pfam" id="PF00394"/>
    </source>
</evidence>